<dbReference type="InterPro" id="IPR007757">
    <property type="entry name" value="MT-A70-like"/>
</dbReference>
<dbReference type="GO" id="GO:0008168">
    <property type="term" value="F:methyltransferase activity"/>
    <property type="evidence" value="ECO:0007669"/>
    <property type="project" value="InterPro"/>
</dbReference>
<accession>A0A238C1G5</accession>
<evidence type="ECO:0000256" key="1">
    <source>
        <dbReference type="PROSITE-ProRule" id="PRU00489"/>
    </source>
</evidence>
<dbReference type="PANTHER" id="PTHR12829:SF4">
    <property type="entry name" value="N(6)-ADENINE-SPECIFIC METHYLTRANSFERASE METTL4"/>
    <property type="match status" value="1"/>
</dbReference>
<dbReference type="AlphaFoldDB" id="A0A238C1G5"/>
<dbReference type="Pfam" id="PF05063">
    <property type="entry name" value="MT-A70"/>
    <property type="match status" value="1"/>
</dbReference>
<dbReference type="GO" id="GO:0003676">
    <property type="term" value="F:nucleic acid binding"/>
    <property type="evidence" value="ECO:0007669"/>
    <property type="project" value="InterPro"/>
</dbReference>
<protein>
    <submittedName>
        <fullName evidence="2">MT-A70 protein</fullName>
    </submittedName>
</protein>
<dbReference type="GO" id="GO:0032259">
    <property type="term" value="P:methylation"/>
    <property type="evidence" value="ECO:0007669"/>
    <property type="project" value="InterPro"/>
</dbReference>
<dbReference type="GO" id="GO:0005634">
    <property type="term" value="C:nucleus"/>
    <property type="evidence" value="ECO:0007669"/>
    <property type="project" value="TreeGrafter"/>
</dbReference>
<dbReference type="EMBL" id="KZ269981">
    <property type="protein sequence ID" value="OZC11224.1"/>
    <property type="molecule type" value="Genomic_DNA"/>
</dbReference>
<comment type="similarity">
    <text evidence="1">Belongs to the MT-A70-like family.</text>
</comment>
<dbReference type="PROSITE" id="PS00092">
    <property type="entry name" value="N6_MTASE"/>
    <property type="match status" value="1"/>
</dbReference>
<dbReference type="Proteomes" id="UP000242913">
    <property type="component" value="Unassembled WGS sequence"/>
</dbReference>
<dbReference type="OrthoDB" id="61116at2759"/>
<organism evidence="2 3">
    <name type="scientific">Onchocerca flexuosa</name>
    <dbReference type="NCBI Taxonomy" id="387005"/>
    <lineage>
        <taxon>Eukaryota</taxon>
        <taxon>Metazoa</taxon>
        <taxon>Ecdysozoa</taxon>
        <taxon>Nematoda</taxon>
        <taxon>Chromadorea</taxon>
        <taxon>Rhabditida</taxon>
        <taxon>Spirurina</taxon>
        <taxon>Spiruromorpha</taxon>
        <taxon>Filarioidea</taxon>
        <taxon>Onchocercidae</taxon>
        <taxon>Onchocerca</taxon>
    </lineage>
</organism>
<sequence>MAESAFQKIIRVRSVDWAVLDESAFYEAIYADSSLPNRRFYEIESSFRMDSQASVIFEKDSVTNKNKPKRKRKHHMSSNITSDLRDVSVTLKKVLEKVVAMGAFTKKQHEPIPCSSVEASVNFNNCLARQLALTAASVPCPLSRYVKQQCIIKQNIREIPLNEEKKIIDDILNELVMWVNAEPKVMIVECKDEKFILPPFSSFIINDVCASRALIRHGKRFDFILLDPPWENKSVKRKTVYPTYEDRSWMFDLHIPELLTELGLFAIWVTNNIRHFKFIDDMIEYFGFEKIATWRWLKVTNDGEPVYSLNSQHKQPFESIVFASSSASHHMNIVDEFVLIRHIFQYSLNFIFDNKILIFQSLIQFNKCLNLTIINFYYFWSVSNFFSTPSAIHSRKPPLLPVLQALGILEELAVQLELYGRYLLPRTTTIGFEAAKLQNKRYFV</sequence>
<gene>
    <name evidence="2" type="ORF">X798_01640</name>
</gene>
<dbReference type="PANTHER" id="PTHR12829">
    <property type="entry name" value="N6-ADENOSINE-METHYLTRANSFERASE"/>
    <property type="match status" value="1"/>
</dbReference>
<evidence type="ECO:0000313" key="3">
    <source>
        <dbReference type="Proteomes" id="UP000242913"/>
    </source>
</evidence>
<keyword evidence="3" id="KW-1185">Reference proteome</keyword>
<name>A0A238C1G5_9BILA</name>
<proteinExistence type="inferred from homology"/>
<dbReference type="InterPro" id="IPR002052">
    <property type="entry name" value="DNA_methylase_N6_adenine_CS"/>
</dbReference>
<reference evidence="2 3" key="1">
    <citation type="submission" date="2015-12" db="EMBL/GenBank/DDBJ databases">
        <title>Draft genome of the nematode, Onchocerca flexuosa.</title>
        <authorList>
            <person name="Mitreva M."/>
        </authorList>
    </citation>
    <scope>NUCLEOTIDE SEQUENCE [LARGE SCALE GENOMIC DNA]</scope>
    <source>
        <strain evidence="2">Red Deer</strain>
    </source>
</reference>
<dbReference type="PROSITE" id="PS51143">
    <property type="entry name" value="MT_A70"/>
    <property type="match status" value="1"/>
</dbReference>
<evidence type="ECO:0000313" key="2">
    <source>
        <dbReference type="EMBL" id="OZC11224.1"/>
    </source>
</evidence>